<dbReference type="AlphaFoldDB" id="A0A0D0EES4"/>
<proteinExistence type="predicted"/>
<reference evidence="3 5" key="2">
    <citation type="submission" date="2016-11" db="EMBL/GenBank/DDBJ databases">
        <title>Whole genomes of Flavobacteriaceae.</title>
        <authorList>
            <person name="Stine C."/>
            <person name="Li C."/>
            <person name="Tadesse D."/>
        </authorList>
    </citation>
    <scope>NUCLEOTIDE SEQUENCE [LARGE SCALE GENOMIC DNA]</scope>
    <source>
        <strain evidence="3 5">ATCC 51468</strain>
    </source>
</reference>
<evidence type="ECO:0000313" key="3">
    <source>
        <dbReference type="EMBL" id="OXA88499.1"/>
    </source>
</evidence>
<keyword evidence="1" id="KW-0175">Coiled coil</keyword>
<gene>
    <name evidence="3" type="ORF">B0A73_07390</name>
    <name evidence="2" type="ORF">IW18_09980</name>
</gene>
<evidence type="ECO:0008006" key="6">
    <source>
        <dbReference type="Google" id="ProtNLM"/>
    </source>
</evidence>
<evidence type="ECO:0000313" key="4">
    <source>
        <dbReference type="Proteomes" id="UP000032061"/>
    </source>
</evidence>
<dbReference type="Proteomes" id="UP000032061">
    <property type="component" value="Unassembled WGS sequence"/>
</dbReference>
<reference evidence="2 4" key="1">
    <citation type="submission" date="2015-01" db="EMBL/GenBank/DDBJ databases">
        <title>Genome of Flavobacterium hibernum DSM 12611.</title>
        <authorList>
            <person name="Stropko S.J."/>
            <person name="Pipes S.E."/>
            <person name="Newman J.D."/>
        </authorList>
    </citation>
    <scope>NUCLEOTIDE SEQUENCE [LARGE SCALE GENOMIC DNA]</scope>
    <source>
        <strain evidence="2 4">DSM 12611</strain>
    </source>
</reference>
<dbReference type="EMBL" id="MUGX01000010">
    <property type="protein sequence ID" value="OXA88499.1"/>
    <property type="molecule type" value="Genomic_DNA"/>
</dbReference>
<keyword evidence="5" id="KW-1185">Reference proteome</keyword>
<feature type="coiled-coil region" evidence="1">
    <location>
        <begin position="241"/>
        <end position="268"/>
    </location>
</feature>
<dbReference type="Proteomes" id="UP000198302">
    <property type="component" value="Unassembled WGS sequence"/>
</dbReference>
<evidence type="ECO:0000313" key="2">
    <source>
        <dbReference type="EMBL" id="KIO52859.1"/>
    </source>
</evidence>
<protein>
    <recommendedName>
        <fullName evidence="6">HEPN domain-containing protein</fullName>
    </recommendedName>
</protein>
<accession>A0A0D0EES4</accession>
<sequence length="567" mass="66100">MKDLIKIAQNAPDRERLETAIIDLLHFINAGAIYVSYNNITNVVVITSVLRKNCDQDGDTLGNTLDKLIKLYPDFIFKFINYSWASYGFKKGKPYFIQHCTLKELVYFEPNAKVFYPYKNTSKVLVQKAKKRFNTDFEAATVSLRNVSIFARNQKSVEAAFALHQTLRYIYICASEFMSPEFISSTCLLIHYDYINDFAPTFKNILNKESQEDKEILMMLNAAYNCIVHNKSISNVDNAMLATAKAKIELMQRELKRLFAEYVELCKEKVRELNRQKFLGRAIFNHKISPNYIIDNALDEVSTVLAECFKIRSVYCFGYNTFHNENKKTKKESYSKKVPNYHFYLLVVYLEHTEKAILLMQNLIQAKFGKKYKVTILYHNSNFVRKKNQNQKYFFDAIITNGLLVYNNPLYLAYPETNIGERDLNFCKKYVEHRILIAQQLFSLAQNCFSDDSIIIKKVLFRKVIEQIAIGLIYLFLSYHAGKFSINYLFSLLKYIDEVDFPFDCDNGKESTLYQYLIETTEVSIKKKKVNGNILDNKFLENKCIAFFKQAKELSANAFEKLENTGK</sequence>
<dbReference type="OrthoDB" id="1321649at2"/>
<name>A0A0D0EES4_9FLAO</name>
<dbReference type="RefSeq" id="WP_041517439.1">
    <property type="nucleotide sequence ID" value="NZ_JPRK01000008.1"/>
</dbReference>
<comment type="caution">
    <text evidence="2">The sequence shown here is derived from an EMBL/GenBank/DDBJ whole genome shotgun (WGS) entry which is preliminary data.</text>
</comment>
<dbReference type="Gene3D" id="1.20.120.330">
    <property type="entry name" value="Nucleotidyltransferases domain 2"/>
    <property type="match status" value="1"/>
</dbReference>
<organism evidence="2 4">
    <name type="scientific">Flavobacterium hibernum</name>
    <dbReference type="NCBI Taxonomy" id="37752"/>
    <lineage>
        <taxon>Bacteria</taxon>
        <taxon>Pseudomonadati</taxon>
        <taxon>Bacteroidota</taxon>
        <taxon>Flavobacteriia</taxon>
        <taxon>Flavobacteriales</taxon>
        <taxon>Flavobacteriaceae</taxon>
        <taxon>Flavobacterium</taxon>
    </lineage>
</organism>
<evidence type="ECO:0000256" key="1">
    <source>
        <dbReference type="SAM" id="Coils"/>
    </source>
</evidence>
<dbReference type="EMBL" id="JPRK01000008">
    <property type="protein sequence ID" value="KIO52859.1"/>
    <property type="molecule type" value="Genomic_DNA"/>
</dbReference>
<evidence type="ECO:0000313" key="5">
    <source>
        <dbReference type="Proteomes" id="UP000198302"/>
    </source>
</evidence>